<evidence type="ECO:0000313" key="7">
    <source>
        <dbReference type="EMBL" id="CAJ0561723.1"/>
    </source>
</evidence>
<evidence type="ECO:0000256" key="5">
    <source>
        <dbReference type="ARBA" id="ARBA00023242"/>
    </source>
</evidence>
<dbReference type="GO" id="GO:0005634">
    <property type="term" value="C:nucleus"/>
    <property type="evidence" value="ECO:0007669"/>
    <property type="project" value="TreeGrafter"/>
</dbReference>
<keyword evidence="1" id="KW-0597">Phosphoprotein</keyword>
<feature type="non-terminal residue" evidence="7">
    <location>
        <position position="118"/>
    </location>
</feature>
<sequence length="118" mass="13488">MHGMTAAEISPVVKRQQVIDVEDESKDFSIHDMQAGTSAPLPPPPQRYKKGEIVTTPGGIRKKFNGKQWRRLCSREGCNKESQRRGYCSRHLSLKSKPEPQVSFPVNRLWELEGFHQD</sequence>
<evidence type="ECO:0000256" key="2">
    <source>
        <dbReference type="ARBA" id="ARBA00023015"/>
    </source>
</evidence>
<evidence type="ECO:0000256" key="6">
    <source>
        <dbReference type="SAM" id="MobiDB-lite"/>
    </source>
</evidence>
<evidence type="ECO:0000256" key="4">
    <source>
        <dbReference type="ARBA" id="ARBA00023163"/>
    </source>
</evidence>
<keyword evidence="4" id="KW-0804">Transcription</keyword>
<dbReference type="PANTHER" id="PTHR13059">
    <property type="entry name" value="HMG-BOX TRANSCRIPTION FACTOR BBX"/>
    <property type="match status" value="1"/>
</dbReference>
<evidence type="ECO:0008006" key="9">
    <source>
        <dbReference type="Google" id="ProtNLM"/>
    </source>
</evidence>
<keyword evidence="5" id="KW-0539">Nucleus</keyword>
<dbReference type="GO" id="GO:0000977">
    <property type="term" value="F:RNA polymerase II transcription regulatory region sequence-specific DNA binding"/>
    <property type="evidence" value="ECO:0007669"/>
    <property type="project" value="TreeGrafter"/>
</dbReference>
<keyword evidence="3" id="KW-0238">DNA-binding</keyword>
<feature type="region of interest" description="Disordered" evidence="6">
    <location>
        <begin position="33"/>
        <end position="52"/>
    </location>
</feature>
<dbReference type="PANTHER" id="PTHR13059:SF13">
    <property type="entry name" value="PROTEIN CAPICUA HOMOLOG"/>
    <property type="match status" value="1"/>
</dbReference>
<evidence type="ECO:0000256" key="1">
    <source>
        <dbReference type="ARBA" id="ARBA00022553"/>
    </source>
</evidence>
<dbReference type="EMBL" id="CATQJA010000580">
    <property type="protein sequence ID" value="CAJ0561723.1"/>
    <property type="molecule type" value="Genomic_DNA"/>
</dbReference>
<dbReference type="Proteomes" id="UP001177023">
    <property type="component" value="Unassembled WGS sequence"/>
</dbReference>
<dbReference type="InterPro" id="IPR052412">
    <property type="entry name" value="CC-Dev_Transcription_Reg"/>
</dbReference>
<dbReference type="GO" id="GO:0000981">
    <property type="term" value="F:DNA-binding transcription factor activity, RNA polymerase II-specific"/>
    <property type="evidence" value="ECO:0007669"/>
    <property type="project" value="TreeGrafter"/>
</dbReference>
<organism evidence="7 8">
    <name type="scientific">Mesorhabditis spiculigera</name>
    <dbReference type="NCBI Taxonomy" id="96644"/>
    <lineage>
        <taxon>Eukaryota</taxon>
        <taxon>Metazoa</taxon>
        <taxon>Ecdysozoa</taxon>
        <taxon>Nematoda</taxon>
        <taxon>Chromadorea</taxon>
        <taxon>Rhabditida</taxon>
        <taxon>Rhabditina</taxon>
        <taxon>Rhabditomorpha</taxon>
        <taxon>Rhabditoidea</taxon>
        <taxon>Rhabditidae</taxon>
        <taxon>Mesorhabditinae</taxon>
        <taxon>Mesorhabditis</taxon>
    </lineage>
</organism>
<keyword evidence="8" id="KW-1185">Reference proteome</keyword>
<protein>
    <recommendedName>
        <fullName evidence="9">DUF4819 domain-containing protein</fullName>
    </recommendedName>
</protein>
<comment type="caution">
    <text evidence="7">The sequence shown here is derived from an EMBL/GenBank/DDBJ whole genome shotgun (WGS) entry which is preliminary data.</text>
</comment>
<evidence type="ECO:0000256" key="3">
    <source>
        <dbReference type="ARBA" id="ARBA00023125"/>
    </source>
</evidence>
<proteinExistence type="predicted"/>
<dbReference type="AlphaFoldDB" id="A0AA36C7C8"/>
<keyword evidence="2" id="KW-0805">Transcription regulation</keyword>
<gene>
    <name evidence="7" type="ORF">MSPICULIGERA_LOCUS1916</name>
</gene>
<name>A0AA36C7C8_9BILA</name>
<evidence type="ECO:0000313" key="8">
    <source>
        <dbReference type="Proteomes" id="UP001177023"/>
    </source>
</evidence>
<accession>A0AA36C7C8</accession>
<reference evidence="7" key="1">
    <citation type="submission" date="2023-06" db="EMBL/GenBank/DDBJ databases">
        <authorList>
            <person name="Delattre M."/>
        </authorList>
    </citation>
    <scope>NUCLEOTIDE SEQUENCE</scope>
    <source>
        <strain evidence="7">AF72</strain>
    </source>
</reference>